<protein>
    <submittedName>
        <fullName evidence="1">Uncharacterized protein</fullName>
    </submittedName>
</protein>
<keyword evidence="2" id="KW-1185">Reference proteome</keyword>
<dbReference type="Ensembl" id="ENSNVIT00000017693.1">
    <property type="protein sequence ID" value="ENSNVIP00000015160.1"/>
    <property type="gene ID" value="ENSNVIG00000011889.1"/>
</dbReference>
<accession>A0A8C7AZW8</accession>
<proteinExistence type="predicted"/>
<dbReference type="AlphaFoldDB" id="A0A8C7AZW8"/>
<organism evidence="1 2">
    <name type="scientific">Neovison vison</name>
    <name type="common">American mink</name>
    <name type="synonym">Mustela vison</name>
    <dbReference type="NCBI Taxonomy" id="452646"/>
    <lineage>
        <taxon>Eukaryota</taxon>
        <taxon>Metazoa</taxon>
        <taxon>Chordata</taxon>
        <taxon>Craniata</taxon>
        <taxon>Vertebrata</taxon>
        <taxon>Euteleostomi</taxon>
        <taxon>Mammalia</taxon>
        <taxon>Eutheria</taxon>
        <taxon>Laurasiatheria</taxon>
        <taxon>Carnivora</taxon>
        <taxon>Caniformia</taxon>
        <taxon>Musteloidea</taxon>
        <taxon>Mustelidae</taxon>
        <taxon>Mustelinae</taxon>
        <taxon>Neogale</taxon>
    </lineage>
</organism>
<dbReference type="GeneTree" id="ENSGT00960000191062"/>
<sequence>MQPGRASGNSGRLRAAGRRSLHPLPAVCEVSGRTPGASFAGSVPEVRRRRLPGLGTARAAARGRLQISDPREPWFHASAIWAPSLLHIYDRPSHSLCLLLVNGAIPTCCVVRENQTNKQAIFPFLSP</sequence>
<name>A0A8C7AZW8_NEOVI</name>
<reference evidence="1" key="1">
    <citation type="submission" date="2025-08" db="UniProtKB">
        <authorList>
            <consortium name="Ensembl"/>
        </authorList>
    </citation>
    <scope>IDENTIFICATION</scope>
</reference>
<evidence type="ECO:0000313" key="2">
    <source>
        <dbReference type="Proteomes" id="UP000694425"/>
    </source>
</evidence>
<evidence type="ECO:0000313" key="1">
    <source>
        <dbReference type="Ensembl" id="ENSNVIP00000015160.1"/>
    </source>
</evidence>
<dbReference type="Proteomes" id="UP000694425">
    <property type="component" value="Unplaced"/>
</dbReference>
<reference evidence="1" key="2">
    <citation type="submission" date="2025-09" db="UniProtKB">
        <authorList>
            <consortium name="Ensembl"/>
        </authorList>
    </citation>
    <scope>IDENTIFICATION</scope>
</reference>